<dbReference type="Proteomes" id="UP000681722">
    <property type="component" value="Unassembled WGS sequence"/>
</dbReference>
<gene>
    <name evidence="3" type="ORF">GPM918_LOCUS36621</name>
    <name evidence="4" type="ORF">SRO942_LOCUS37367</name>
</gene>
<keyword evidence="5" id="KW-1185">Reference proteome</keyword>
<keyword evidence="1" id="KW-0472">Membrane</keyword>
<evidence type="ECO:0000313" key="3">
    <source>
        <dbReference type="EMBL" id="CAF1499622.1"/>
    </source>
</evidence>
<dbReference type="AlphaFoldDB" id="A0A815TDL4"/>
<name>A0A815TDL4_9BILA</name>
<dbReference type="EMBL" id="CAJOBC010087842">
    <property type="protein sequence ID" value="CAF4361510.1"/>
    <property type="molecule type" value="Genomic_DNA"/>
</dbReference>
<feature type="transmembrane region" description="Helical" evidence="1">
    <location>
        <begin position="323"/>
        <end position="348"/>
    </location>
</feature>
<feature type="signal peptide" evidence="2">
    <location>
        <begin position="1"/>
        <end position="19"/>
    </location>
</feature>
<sequence>MLRLMRYVFILILLKISSSHSVQTSNSCVFANVIYSLYENIFQSTTNTSLTIFPLYSLNNLSLNKPLQAGLIYKLSDTQLVPVPLVFECINPTTNNIHFYEALECEFTILDRAIISSYSRTIKSILSEPTRTKIMTLNFQTPLGPLSGAYFKQSDIIIRHCVLKPVNSTTDNLITNNTFDLKLNFEQKINSPCITNHCTHSKLYHCNKNNSKCECQINVEQFQHVCVETEIKTNCTLTPERCLKICRNKYSFDPDCICPDGITKTIHYINNNSLPIYRCELLMLSDCDENYYHCPFDYICQNGQCINNNVVIVGEQRQFIPQLALSLLLIALLIGAILTIVCLIICLLKMRLMKSVKFVRSTMTYLPSSSSSTRRTTINSCSTLSTNSSSSPCSTISSSSKSLQLEKCTKIQLIKE</sequence>
<feature type="chain" id="PRO_5036228822" evidence="2">
    <location>
        <begin position="20"/>
        <end position="416"/>
    </location>
</feature>
<evidence type="ECO:0000313" key="4">
    <source>
        <dbReference type="EMBL" id="CAF4361510.1"/>
    </source>
</evidence>
<protein>
    <submittedName>
        <fullName evidence="3">Uncharacterized protein</fullName>
    </submittedName>
</protein>
<organism evidence="3 5">
    <name type="scientific">Didymodactylos carnosus</name>
    <dbReference type="NCBI Taxonomy" id="1234261"/>
    <lineage>
        <taxon>Eukaryota</taxon>
        <taxon>Metazoa</taxon>
        <taxon>Spiralia</taxon>
        <taxon>Gnathifera</taxon>
        <taxon>Rotifera</taxon>
        <taxon>Eurotatoria</taxon>
        <taxon>Bdelloidea</taxon>
        <taxon>Philodinida</taxon>
        <taxon>Philodinidae</taxon>
        <taxon>Didymodactylos</taxon>
    </lineage>
</organism>
<evidence type="ECO:0000256" key="2">
    <source>
        <dbReference type="SAM" id="SignalP"/>
    </source>
</evidence>
<keyword evidence="1" id="KW-1133">Transmembrane helix</keyword>
<keyword evidence="1" id="KW-0812">Transmembrane</keyword>
<accession>A0A815TDL4</accession>
<keyword evidence="2" id="KW-0732">Signal</keyword>
<dbReference type="EMBL" id="CAJNOQ010022327">
    <property type="protein sequence ID" value="CAF1499622.1"/>
    <property type="molecule type" value="Genomic_DNA"/>
</dbReference>
<proteinExistence type="predicted"/>
<dbReference type="Proteomes" id="UP000663829">
    <property type="component" value="Unassembled WGS sequence"/>
</dbReference>
<evidence type="ECO:0000313" key="5">
    <source>
        <dbReference type="Proteomes" id="UP000663829"/>
    </source>
</evidence>
<comment type="caution">
    <text evidence="3">The sequence shown here is derived from an EMBL/GenBank/DDBJ whole genome shotgun (WGS) entry which is preliminary data.</text>
</comment>
<evidence type="ECO:0000256" key="1">
    <source>
        <dbReference type="SAM" id="Phobius"/>
    </source>
</evidence>
<dbReference type="OrthoDB" id="10013874at2759"/>
<reference evidence="3" key="1">
    <citation type="submission" date="2021-02" db="EMBL/GenBank/DDBJ databases">
        <authorList>
            <person name="Nowell W R."/>
        </authorList>
    </citation>
    <scope>NUCLEOTIDE SEQUENCE</scope>
</reference>